<sequence>MSSKRRATTTAQSDAFRNAIASCEGKLKKLKTIYKNDLHRQQCRSLIQEIHSKLEAAVNPAAKLPEESVIHVKTTKASAKARRINRPSTRTSPRRSEVLVAPIPEQIYLAYCHMSKSWFAIKSYGLHESIPACFHCNDEGHFIWKQGYKDGSPLISGRQFPVMFFSGASTFKQERYGWVAAKDLQKFDPQGYQASLVPHYNAVLAFIAERNCPSPGNIARELEEVAEAEITGPTLTDIEPLAATSSCSAGAQEIGTRRDLNPNVPGRISCEQREVASAAMELLTESTSIYLTQPTSASSENSPTFYNLPPLNPAPAGNIKSLPTIRLLTDRIPINRHSGNYTTATYRDVVPRVE</sequence>
<evidence type="ECO:0000313" key="1">
    <source>
        <dbReference type="EMBL" id="EXK80360.1"/>
    </source>
</evidence>
<dbReference type="OrthoDB" id="5234017at2759"/>
<dbReference type="HOGENOM" id="CLU_783121_0_0_1"/>
<accession>X0BDY3</accession>
<gene>
    <name evidence="1" type="ORF">FOQG_15142</name>
</gene>
<dbReference type="AlphaFoldDB" id="X0BDY3"/>
<protein>
    <submittedName>
        <fullName evidence="1">Uncharacterized protein</fullName>
    </submittedName>
</protein>
<proteinExistence type="predicted"/>
<dbReference type="EMBL" id="JH658447">
    <property type="protein sequence ID" value="EXK80360.1"/>
    <property type="molecule type" value="Genomic_DNA"/>
</dbReference>
<evidence type="ECO:0000313" key="2">
    <source>
        <dbReference type="Proteomes" id="UP000030663"/>
    </source>
</evidence>
<organism evidence="1 2">
    <name type="scientific">Fusarium oxysporum f. sp. raphani 54005</name>
    <dbReference type="NCBI Taxonomy" id="1089458"/>
    <lineage>
        <taxon>Eukaryota</taxon>
        <taxon>Fungi</taxon>
        <taxon>Dikarya</taxon>
        <taxon>Ascomycota</taxon>
        <taxon>Pezizomycotina</taxon>
        <taxon>Sordariomycetes</taxon>
        <taxon>Hypocreomycetidae</taxon>
        <taxon>Hypocreales</taxon>
        <taxon>Nectriaceae</taxon>
        <taxon>Fusarium</taxon>
        <taxon>Fusarium oxysporum species complex</taxon>
    </lineage>
</organism>
<keyword evidence="2" id="KW-1185">Reference proteome</keyword>
<reference evidence="1 2" key="1">
    <citation type="submission" date="2011-11" db="EMBL/GenBank/DDBJ databases">
        <title>The Genome Sequence of Fusarium oxysporum PHW815.</title>
        <authorList>
            <consortium name="The Broad Institute Genome Sequencing Platform"/>
            <person name="Ma L.-J."/>
            <person name="Gale L.R."/>
            <person name="Schwartz D.C."/>
            <person name="Zhou S."/>
            <person name="Corby-Kistler H."/>
            <person name="Young S.K."/>
            <person name="Zeng Q."/>
            <person name="Gargeya S."/>
            <person name="Fitzgerald M."/>
            <person name="Haas B."/>
            <person name="Abouelleil A."/>
            <person name="Alvarado L."/>
            <person name="Arachchi H.M."/>
            <person name="Berlin A."/>
            <person name="Brown A."/>
            <person name="Chapman S.B."/>
            <person name="Chen Z."/>
            <person name="Dunbar C."/>
            <person name="Freedman E."/>
            <person name="Gearin G."/>
            <person name="Goldberg J."/>
            <person name="Griggs A."/>
            <person name="Gujja S."/>
            <person name="Heiman D."/>
            <person name="Howarth C."/>
            <person name="Larson L."/>
            <person name="Lui A."/>
            <person name="MacDonald P.J.P."/>
            <person name="Montmayeur A."/>
            <person name="Murphy C."/>
            <person name="Neiman D."/>
            <person name="Pearson M."/>
            <person name="Priest M."/>
            <person name="Roberts A."/>
            <person name="Saif S."/>
            <person name="Shea T."/>
            <person name="Shenoy N."/>
            <person name="Sisk P."/>
            <person name="Stolte C."/>
            <person name="Sykes S."/>
            <person name="Wortman J."/>
            <person name="Nusbaum C."/>
            <person name="Birren B."/>
        </authorList>
    </citation>
    <scope>NUCLEOTIDE SEQUENCE [LARGE SCALE GENOMIC DNA]</scope>
    <source>
        <strain evidence="1 2">54005</strain>
    </source>
</reference>
<dbReference type="Proteomes" id="UP000030663">
    <property type="component" value="Unassembled WGS sequence"/>
</dbReference>
<name>X0BDY3_FUSOX</name>